<dbReference type="AlphaFoldDB" id="A0A315XTH5"/>
<evidence type="ECO:0000313" key="2">
    <source>
        <dbReference type="EMBL" id="PWJ10080.1"/>
    </source>
</evidence>
<proteinExistence type="predicted"/>
<evidence type="ECO:0000313" key="3">
    <source>
        <dbReference type="Proteomes" id="UP000245720"/>
    </source>
</evidence>
<dbReference type="InterPro" id="IPR053136">
    <property type="entry name" value="UTP_pyrophosphatase-like"/>
</dbReference>
<accession>A0A315XTH5</accession>
<sequence length="242" mass="28615">MKVLLTETRKVKTECGDIEYIFERKNIKNINLRIRHNGSIFVSVPENVAESIADSFVISKCRYIRNAVDTFESNEIPKAEMKYVSGENVTLLGKNMRISIIKDAEEYVNTDGIYVYIHVRRPDYYNRKKNLLNNWLNEQCNIIFSEIMHEVHQKFIPYGVDYPQLKLRNMTSRWGSCLPNKGIITLNKRLIEAPKNCIEYVVYHEFCHFIHPNHSKQFYSLLQVMLPDWRESKQLLENHIVL</sequence>
<dbReference type="Gene3D" id="3.30.2010.10">
    <property type="entry name" value="Metalloproteases ('zincins'), catalytic domain"/>
    <property type="match status" value="1"/>
</dbReference>
<dbReference type="PANTHER" id="PTHR30399">
    <property type="entry name" value="UNCHARACTERIZED PROTEIN YGJP"/>
    <property type="match status" value="1"/>
</dbReference>
<dbReference type="OrthoDB" id="581382at2"/>
<dbReference type="Proteomes" id="UP000245720">
    <property type="component" value="Unassembled WGS sequence"/>
</dbReference>
<dbReference type="PANTHER" id="PTHR30399:SF1">
    <property type="entry name" value="UTP PYROPHOSPHATASE"/>
    <property type="match status" value="1"/>
</dbReference>
<evidence type="ECO:0000259" key="1">
    <source>
        <dbReference type="Pfam" id="PF01863"/>
    </source>
</evidence>
<reference evidence="2 3" key="1">
    <citation type="submission" date="2018-05" db="EMBL/GenBank/DDBJ databases">
        <title>The Hungate 1000. A catalogue of reference genomes from the rumen microbiome.</title>
        <authorList>
            <person name="Kelly W."/>
        </authorList>
    </citation>
    <scope>NUCLEOTIDE SEQUENCE [LARGE SCALE GENOMIC DNA]</scope>
    <source>
        <strain evidence="2 3">SAb67</strain>
    </source>
</reference>
<dbReference type="EMBL" id="QGDI01000016">
    <property type="protein sequence ID" value="PWJ10080.1"/>
    <property type="molecule type" value="Genomic_DNA"/>
</dbReference>
<dbReference type="CDD" id="cd07344">
    <property type="entry name" value="M48_yhfN_like"/>
    <property type="match status" value="1"/>
</dbReference>
<feature type="domain" description="YgjP-like metallopeptidase" evidence="1">
    <location>
        <begin position="28"/>
        <end position="239"/>
    </location>
</feature>
<gene>
    <name evidence="2" type="ORF">IE37_03172</name>
</gene>
<dbReference type="InterPro" id="IPR002725">
    <property type="entry name" value="YgjP-like_metallopeptidase"/>
</dbReference>
<protein>
    <recommendedName>
        <fullName evidence="1">YgjP-like metallopeptidase domain-containing protein</fullName>
    </recommendedName>
</protein>
<dbReference type="RefSeq" id="WP_109727846.1">
    <property type="nucleotide sequence ID" value="NZ_QGDI01000016.1"/>
</dbReference>
<dbReference type="Pfam" id="PF01863">
    <property type="entry name" value="YgjP-like"/>
    <property type="match status" value="1"/>
</dbReference>
<organism evidence="2 3">
    <name type="scientific">Ruminococcus flavefaciens</name>
    <dbReference type="NCBI Taxonomy" id="1265"/>
    <lineage>
        <taxon>Bacteria</taxon>
        <taxon>Bacillati</taxon>
        <taxon>Bacillota</taxon>
        <taxon>Clostridia</taxon>
        <taxon>Eubacteriales</taxon>
        <taxon>Oscillospiraceae</taxon>
        <taxon>Ruminococcus</taxon>
    </lineage>
</organism>
<comment type="caution">
    <text evidence="2">The sequence shown here is derived from an EMBL/GenBank/DDBJ whole genome shotgun (WGS) entry which is preliminary data.</text>
</comment>
<name>A0A315XTH5_RUMFL</name>